<keyword evidence="2 8" id="KW-1277">Toxin-antitoxin system</keyword>
<dbReference type="InterPro" id="IPR029060">
    <property type="entry name" value="PIN-like_dom_sf"/>
</dbReference>
<comment type="function">
    <text evidence="8">Toxic component of a toxin-antitoxin (TA) system. An RNase.</text>
</comment>
<keyword evidence="8" id="KW-0800">Toxin</keyword>
<evidence type="ECO:0000256" key="8">
    <source>
        <dbReference type="HAMAP-Rule" id="MF_00265"/>
    </source>
</evidence>
<dbReference type="EC" id="3.1.-.-" evidence="8"/>
<dbReference type="CDD" id="cd18746">
    <property type="entry name" value="PIN_VapC4-5_FitB-like"/>
    <property type="match status" value="1"/>
</dbReference>
<name>A0ABT2I474_9SPHN</name>
<dbReference type="Pfam" id="PF01850">
    <property type="entry name" value="PIN"/>
    <property type="match status" value="1"/>
</dbReference>
<evidence type="ECO:0000313" key="11">
    <source>
        <dbReference type="Proteomes" id="UP001165583"/>
    </source>
</evidence>
<feature type="binding site" evidence="8">
    <location>
        <position position="6"/>
    </location>
    <ligand>
        <name>Mg(2+)</name>
        <dbReference type="ChEBI" id="CHEBI:18420"/>
    </ligand>
</feature>
<comment type="similarity">
    <text evidence="7 8">Belongs to the PINc/VapC protein family.</text>
</comment>
<evidence type="ECO:0000313" key="10">
    <source>
        <dbReference type="EMBL" id="MCT2399600.1"/>
    </source>
</evidence>
<evidence type="ECO:0000256" key="6">
    <source>
        <dbReference type="ARBA" id="ARBA00022842"/>
    </source>
</evidence>
<reference evidence="10" key="1">
    <citation type="submission" date="2022-09" db="EMBL/GenBank/DDBJ databases">
        <title>Novosphingobium sp. Nov., a polycyclic aromatic hydrocarbon-degrading bacterium isolated form mangrove sediments in HongKong.</title>
        <authorList>
            <person name="Hu Z."/>
        </authorList>
    </citation>
    <scope>NUCLEOTIDE SEQUENCE</scope>
    <source>
        <strain evidence="10">HK4-1</strain>
    </source>
</reference>
<dbReference type="PANTHER" id="PTHR33653:SF1">
    <property type="entry name" value="RIBONUCLEASE VAPC2"/>
    <property type="match status" value="1"/>
</dbReference>
<keyword evidence="3 8" id="KW-0540">Nuclease</keyword>
<evidence type="ECO:0000256" key="7">
    <source>
        <dbReference type="ARBA" id="ARBA00038093"/>
    </source>
</evidence>
<gene>
    <name evidence="8" type="primary">vapC</name>
    <name evidence="10" type="ORF">NZK81_08560</name>
</gene>
<keyword evidence="4 8" id="KW-0479">Metal-binding</keyword>
<dbReference type="HAMAP" id="MF_00265">
    <property type="entry name" value="VapC_Nob1"/>
    <property type="match status" value="1"/>
</dbReference>
<feature type="domain" description="PIN" evidence="9">
    <location>
        <begin position="4"/>
        <end position="123"/>
    </location>
</feature>
<evidence type="ECO:0000256" key="4">
    <source>
        <dbReference type="ARBA" id="ARBA00022723"/>
    </source>
</evidence>
<sequence>MSFLLDTNVISEGARPRPDPGVMDWLASMDEEQLFLSVVSLAELRHGIERLDDGGRKAALDVWLTEQLAPRFEERLLLVDPGTADQWGRVVARTQSAGRPIGAMDAFLAAHALQHQLTLVTRNVSDFEAAGVRLFNPWTEGKQS</sequence>
<proteinExistence type="inferred from homology"/>
<comment type="caution">
    <text evidence="10">The sequence shown here is derived from an EMBL/GenBank/DDBJ whole genome shotgun (WGS) entry which is preliminary data.</text>
</comment>
<dbReference type="SUPFAM" id="SSF88723">
    <property type="entry name" value="PIN domain-like"/>
    <property type="match status" value="1"/>
</dbReference>
<protein>
    <recommendedName>
        <fullName evidence="8">Ribonuclease VapC</fullName>
        <shortName evidence="8">RNase VapC</shortName>
        <ecNumber evidence="8">3.1.-.-</ecNumber>
    </recommendedName>
    <alternativeName>
        <fullName evidence="8">Toxin VapC</fullName>
    </alternativeName>
</protein>
<dbReference type="InterPro" id="IPR050556">
    <property type="entry name" value="Type_II_TA_system_RNase"/>
</dbReference>
<keyword evidence="5 8" id="KW-0378">Hydrolase</keyword>
<dbReference type="InterPro" id="IPR022907">
    <property type="entry name" value="VapC_family"/>
</dbReference>
<dbReference type="EMBL" id="JANZXA010000004">
    <property type="protein sequence ID" value="MCT2399600.1"/>
    <property type="molecule type" value="Genomic_DNA"/>
</dbReference>
<keyword evidence="11" id="KW-1185">Reference proteome</keyword>
<dbReference type="InterPro" id="IPR002716">
    <property type="entry name" value="PIN_dom"/>
</dbReference>
<feature type="binding site" evidence="8">
    <location>
        <position position="105"/>
    </location>
    <ligand>
        <name>Mg(2+)</name>
        <dbReference type="ChEBI" id="CHEBI:18420"/>
    </ligand>
</feature>
<dbReference type="Proteomes" id="UP001165583">
    <property type="component" value="Unassembled WGS sequence"/>
</dbReference>
<dbReference type="RefSeq" id="WP_260045695.1">
    <property type="nucleotide sequence ID" value="NZ_JANZXA010000004.1"/>
</dbReference>
<comment type="cofactor">
    <cofactor evidence="1 8">
        <name>Mg(2+)</name>
        <dbReference type="ChEBI" id="CHEBI:18420"/>
    </cofactor>
</comment>
<keyword evidence="6 8" id="KW-0460">Magnesium</keyword>
<evidence type="ECO:0000256" key="5">
    <source>
        <dbReference type="ARBA" id="ARBA00022801"/>
    </source>
</evidence>
<organism evidence="10 11">
    <name type="scientific">Novosphingobium mangrovi</name>
    <name type="common">ex Huang et al. 2023</name>
    <dbReference type="NCBI Taxonomy" id="2976432"/>
    <lineage>
        <taxon>Bacteria</taxon>
        <taxon>Pseudomonadati</taxon>
        <taxon>Pseudomonadota</taxon>
        <taxon>Alphaproteobacteria</taxon>
        <taxon>Sphingomonadales</taxon>
        <taxon>Sphingomonadaceae</taxon>
        <taxon>Novosphingobium</taxon>
    </lineage>
</organism>
<evidence type="ECO:0000256" key="1">
    <source>
        <dbReference type="ARBA" id="ARBA00001946"/>
    </source>
</evidence>
<dbReference type="Gene3D" id="3.40.50.1010">
    <property type="entry name" value="5'-nuclease"/>
    <property type="match status" value="1"/>
</dbReference>
<dbReference type="PANTHER" id="PTHR33653">
    <property type="entry name" value="RIBONUCLEASE VAPC2"/>
    <property type="match status" value="1"/>
</dbReference>
<evidence type="ECO:0000256" key="2">
    <source>
        <dbReference type="ARBA" id="ARBA00022649"/>
    </source>
</evidence>
<accession>A0ABT2I474</accession>
<evidence type="ECO:0000259" key="9">
    <source>
        <dbReference type="Pfam" id="PF01850"/>
    </source>
</evidence>
<evidence type="ECO:0000256" key="3">
    <source>
        <dbReference type="ARBA" id="ARBA00022722"/>
    </source>
</evidence>